<evidence type="ECO:0000256" key="1">
    <source>
        <dbReference type="ARBA" id="ARBA00004604"/>
    </source>
</evidence>
<dbReference type="InterPro" id="IPR012920">
    <property type="entry name" value="rRNA_MeTfrase_SPB1-like_C"/>
</dbReference>
<keyword evidence="3 8" id="KW-0698">rRNA processing</keyword>
<dbReference type="InterPro" id="IPR050082">
    <property type="entry name" value="RNA_methyltr_RlmE"/>
</dbReference>
<evidence type="ECO:0000256" key="5">
    <source>
        <dbReference type="ARBA" id="ARBA00022679"/>
    </source>
</evidence>
<dbReference type="PANTHER" id="PTHR10920">
    <property type="entry name" value="RIBOSOMAL RNA METHYLTRANSFERASE"/>
    <property type="match status" value="1"/>
</dbReference>
<keyword evidence="2 8" id="KW-0690">Ribosome biogenesis</keyword>
<evidence type="ECO:0000256" key="6">
    <source>
        <dbReference type="ARBA" id="ARBA00022691"/>
    </source>
</evidence>
<protein>
    <submittedName>
        <fullName evidence="13">AdoMet-dependent rRNA methyltransferase spb1</fullName>
    </submittedName>
</protein>
<feature type="domain" description="DUF3381" evidence="12">
    <location>
        <begin position="270"/>
        <end position="420"/>
    </location>
</feature>
<dbReference type="GO" id="GO:0016435">
    <property type="term" value="F:rRNA (guanine) methyltransferase activity"/>
    <property type="evidence" value="ECO:0007669"/>
    <property type="project" value="TreeGrafter"/>
</dbReference>
<feature type="compositionally biased region" description="Acidic residues" evidence="9">
    <location>
        <begin position="470"/>
        <end position="495"/>
    </location>
</feature>
<dbReference type="OrthoDB" id="1287559at2759"/>
<evidence type="ECO:0000259" key="10">
    <source>
        <dbReference type="Pfam" id="PF01728"/>
    </source>
</evidence>
<feature type="binding site" evidence="8">
    <location>
        <position position="93"/>
    </location>
    <ligand>
        <name>S-adenosyl-L-methionine</name>
        <dbReference type="ChEBI" id="CHEBI:59789"/>
    </ligand>
</feature>
<feature type="domain" description="Ribosomal RNA methyltransferase SPB1-like C-terminal" evidence="11">
    <location>
        <begin position="721"/>
        <end position="936"/>
    </location>
</feature>
<dbReference type="PANTHER" id="PTHR10920:SF13">
    <property type="entry name" value="PRE-RRNA 2'-O-RIBOSE RNA METHYLTRANSFERASE FTSJ3"/>
    <property type="match status" value="1"/>
</dbReference>
<evidence type="ECO:0000256" key="3">
    <source>
        <dbReference type="ARBA" id="ARBA00022552"/>
    </source>
</evidence>
<feature type="binding site" evidence="8">
    <location>
        <position position="77"/>
    </location>
    <ligand>
        <name>S-adenosyl-L-methionine</name>
        <dbReference type="ChEBI" id="CHEBI:59789"/>
    </ligand>
</feature>
<dbReference type="AlphaFoldDB" id="A0A427XH15"/>
<evidence type="ECO:0000256" key="9">
    <source>
        <dbReference type="SAM" id="MobiDB-lite"/>
    </source>
</evidence>
<comment type="similarity">
    <text evidence="8">Belongs to the class I-like SAM-binding methyltransferase superfamily. RNA methyltransferase RlmE family. SPB1 subfamily.</text>
</comment>
<feature type="compositionally biased region" description="Acidic residues" evidence="9">
    <location>
        <begin position="715"/>
        <end position="748"/>
    </location>
</feature>
<evidence type="ECO:0000256" key="7">
    <source>
        <dbReference type="ARBA" id="ARBA00023242"/>
    </source>
</evidence>
<feature type="region of interest" description="Disordered" evidence="9">
    <location>
        <begin position="536"/>
        <end position="748"/>
    </location>
</feature>
<keyword evidence="6 8" id="KW-0949">S-adenosyl-L-methionine</keyword>
<keyword evidence="7 8" id="KW-0539">Nucleus</keyword>
<evidence type="ECO:0000256" key="8">
    <source>
        <dbReference type="HAMAP-Rule" id="MF_03163"/>
    </source>
</evidence>
<dbReference type="FunFam" id="3.40.50.150:FF:000004">
    <property type="entry name" value="AdoMet-dependent rRNA methyltransferase SPB1"/>
    <property type="match status" value="1"/>
</dbReference>
<gene>
    <name evidence="13" type="primary">SPB1</name>
    <name evidence="13" type="ORF">EHS24_002578</name>
</gene>
<evidence type="ECO:0000313" key="14">
    <source>
        <dbReference type="Proteomes" id="UP000279236"/>
    </source>
</evidence>
<feature type="binding site" evidence="8">
    <location>
        <position position="57"/>
    </location>
    <ligand>
        <name>S-adenosyl-L-methionine</name>
        <dbReference type="ChEBI" id="CHEBI:59789"/>
    </ligand>
</feature>
<dbReference type="EMBL" id="RSCE01000013">
    <property type="protein sequence ID" value="RSH78122.1"/>
    <property type="molecule type" value="Genomic_DNA"/>
</dbReference>
<keyword evidence="5 8" id="KW-0808">Transferase</keyword>
<name>A0A427XH15_9TREE</name>
<evidence type="ECO:0000313" key="13">
    <source>
        <dbReference type="EMBL" id="RSH78122.1"/>
    </source>
</evidence>
<accession>A0A427XH15</accession>
<dbReference type="InterPro" id="IPR024576">
    <property type="entry name" value="rRNA_MeTfrase_Spb1_DUF3381"/>
</dbReference>
<feature type="region of interest" description="Disordered" evidence="9">
    <location>
        <begin position="393"/>
        <end position="507"/>
    </location>
</feature>
<evidence type="ECO:0000256" key="2">
    <source>
        <dbReference type="ARBA" id="ARBA00022517"/>
    </source>
</evidence>
<dbReference type="STRING" id="105984.A0A427XH15"/>
<dbReference type="GO" id="GO:0008650">
    <property type="term" value="F:rRNA (uridine-2'-O-)-methyltransferase activity"/>
    <property type="evidence" value="ECO:0007669"/>
    <property type="project" value="TreeGrafter"/>
</dbReference>
<comment type="subcellular location">
    <subcellularLocation>
        <location evidence="1 8">Nucleus</location>
        <location evidence="1 8">Nucleolus</location>
    </subcellularLocation>
</comment>
<feature type="binding site" evidence="8">
    <location>
        <position position="118"/>
    </location>
    <ligand>
        <name>S-adenosyl-L-methionine</name>
        <dbReference type="ChEBI" id="CHEBI:59789"/>
    </ligand>
</feature>
<comment type="caution">
    <text evidence="13">The sequence shown here is derived from an EMBL/GenBank/DDBJ whole genome shotgun (WGS) entry which is preliminary data.</text>
</comment>
<dbReference type="SUPFAM" id="SSF53335">
    <property type="entry name" value="S-adenosyl-L-methionine-dependent methyltransferases"/>
    <property type="match status" value="1"/>
</dbReference>
<sequence length="943" mass="106374">MGKHDKKSGKGRLDKFYRLAKEQGYRARSAFKLVHLNRKYDLLSKSRCVIDLCAAPGGWLQVAEKYMPKGSLIIGVDLVPIKPLPHVISFQADITTPHCRNTLRQHMHDWKADLVLHDGAPNVGAAWVQDAFTQNELVLQSLKLATEFLAKGGSFVTKVFRSQDYNNLMWVFGQLFTHVEATKPPSSRNVSAEIFVVCRDFIAPKHIDPKFLDPKHVFKDLASLPTTITDAPAASGIPGVVATQASTSAAANAIARMAASNHAHANVYAPEKKRRQREGYADGDTMLFHKSTAADFIRTQDPVSLLGSMNMIEFVTDEEKAWLKSRHTTPDIIVNCEDLKVLGKSDFKQLMKWRLAIRLEIGLDVKASAAGDATEEVEVEEIDEEEQITQELKKLHEEKASKQKREKKRKNEIKTKTIQKLQLGMTAPTDLDMGDNALDGEEMFDLGEGERELERAGGKNIRDAVRDADGMSESEDEAREPEEEDDDEVLSSDEERELRTRALEGELDGLYDDYKDRMAERDAKWKVKQMRLKDRNYDSWHGIREGSDSEDDGVDKGYRDQKMVRMPRRGDAPDEEEAESSDGGWDLVAQQKAKLGEDDDSDSDASGEEGVPRLPKAKRAAIKIRPDARAPEQQPQRLLTTLSAEQQRAQMSRQAQVWFDQSIFKDVGDLAALDGDDEDEEDGDDDMDSDDEDEDEDDEEEVDSDIEMGSSLESTLEDEGDDDDDDFEIVPQEKDDDPEWDVDDEDQDAVLQEKIKEKGLNTAEAVQLATRLVNREITASQLIDEGFNRGYKDKDGLPSWFLDEESKHYRPNIPITKEAVAALKERQRALDARPIKKVAEAKWRKKIKANTRLQRAKRKADGVMETEDLNDGEKARQVAQLLRRAASGEKKKETKYVVARGANRGVKGRPKGVRGHYKIVDARMRKETRALKRIAKSKKSKRN</sequence>
<dbReference type="GeneID" id="39587121"/>
<feature type="compositionally biased region" description="Acidic residues" evidence="9">
    <location>
        <begin position="674"/>
        <end position="706"/>
    </location>
</feature>
<dbReference type="HAMAP" id="MF_03163">
    <property type="entry name" value="RNA_methyltr_E_SPB1"/>
    <property type="match status" value="1"/>
</dbReference>
<evidence type="ECO:0000259" key="12">
    <source>
        <dbReference type="Pfam" id="PF11861"/>
    </source>
</evidence>
<feature type="compositionally biased region" description="Polar residues" evidence="9">
    <location>
        <begin position="633"/>
        <end position="655"/>
    </location>
</feature>
<feature type="compositionally biased region" description="Basic and acidic residues" evidence="9">
    <location>
        <begin position="554"/>
        <end position="572"/>
    </location>
</feature>
<dbReference type="Pfam" id="PF11861">
    <property type="entry name" value="DUF3381"/>
    <property type="match status" value="1"/>
</dbReference>
<feature type="domain" description="Ribosomal RNA methyltransferase FtsJ" evidence="10">
    <location>
        <begin position="25"/>
        <end position="201"/>
    </location>
</feature>
<feature type="compositionally biased region" description="Basic and acidic residues" evidence="9">
    <location>
        <begin position="536"/>
        <end position="547"/>
    </location>
</feature>
<dbReference type="GO" id="GO:0030687">
    <property type="term" value="C:preribosome, large subunit precursor"/>
    <property type="evidence" value="ECO:0007669"/>
    <property type="project" value="TreeGrafter"/>
</dbReference>
<feature type="binding site" evidence="8">
    <location>
        <position position="59"/>
    </location>
    <ligand>
        <name>S-adenosyl-L-methionine</name>
        <dbReference type="ChEBI" id="CHEBI:59789"/>
    </ligand>
</feature>
<dbReference type="GO" id="GO:0000466">
    <property type="term" value="P:maturation of 5.8S rRNA from tricistronic rRNA transcript (SSU-rRNA, 5.8S rRNA, LSU-rRNA)"/>
    <property type="evidence" value="ECO:0007669"/>
    <property type="project" value="TreeGrafter"/>
</dbReference>
<feature type="active site" description="Proton acceptor" evidence="8">
    <location>
        <position position="158"/>
    </location>
</feature>
<feature type="compositionally biased region" description="Basic and acidic residues" evidence="9">
    <location>
        <begin position="393"/>
        <end position="403"/>
    </location>
</feature>
<keyword evidence="14" id="KW-1185">Reference proteome</keyword>
<keyword evidence="4 8" id="KW-0489">Methyltransferase</keyword>
<feature type="compositionally biased region" description="Basic and acidic residues" evidence="9">
    <location>
        <begin position="448"/>
        <end position="469"/>
    </location>
</feature>
<dbReference type="InterPro" id="IPR029063">
    <property type="entry name" value="SAM-dependent_MTases_sf"/>
</dbReference>
<evidence type="ECO:0000256" key="4">
    <source>
        <dbReference type="ARBA" id="ARBA00022603"/>
    </source>
</evidence>
<dbReference type="Gene3D" id="3.40.50.150">
    <property type="entry name" value="Vaccinia Virus protein VP39"/>
    <property type="match status" value="1"/>
</dbReference>
<proteinExistence type="inferred from homology"/>
<dbReference type="InterPro" id="IPR015507">
    <property type="entry name" value="rRNA-MeTfrase_E"/>
</dbReference>
<dbReference type="InterPro" id="IPR028589">
    <property type="entry name" value="SPB1-like"/>
</dbReference>
<dbReference type="GO" id="GO:0005730">
    <property type="term" value="C:nucleolus"/>
    <property type="evidence" value="ECO:0007669"/>
    <property type="project" value="UniProtKB-SubCell"/>
</dbReference>
<feature type="compositionally biased region" description="Acidic residues" evidence="9">
    <location>
        <begin position="438"/>
        <end position="447"/>
    </location>
</feature>
<evidence type="ECO:0000259" key="11">
    <source>
        <dbReference type="Pfam" id="PF07780"/>
    </source>
</evidence>
<dbReference type="GO" id="GO:0000463">
    <property type="term" value="P:maturation of LSU-rRNA from tricistronic rRNA transcript (SSU-rRNA, 5.8S rRNA, LSU-rRNA)"/>
    <property type="evidence" value="ECO:0007669"/>
    <property type="project" value="TreeGrafter"/>
</dbReference>
<dbReference type="InterPro" id="IPR002877">
    <property type="entry name" value="RNA_MeTrfase_FtsJ_dom"/>
</dbReference>
<dbReference type="Proteomes" id="UP000279236">
    <property type="component" value="Unassembled WGS sequence"/>
</dbReference>
<organism evidence="13 14">
    <name type="scientific">Apiotrichum porosum</name>
    <dbReference type="NCBI Taxonomy" id="105984"/>
    <lineage>
        <taxon>Eukaryota</taxon>
        <taxon>Fungi</taxon>
        <taxon>Dikarya</taxon>
        <taxon>Basidiomycota</taxon>
        <taxon>Agaricomycotina</taxon>
        <taxon>Tremellomycetes</taxon>
        <taxon>Trichosporonales</taxon>
        <taxon>Trichosporonaceae</taxon>
        <taxon>Apiotrichum</taxon>
    </lineage>
</organism>
<dbReference type="Pfam" id="PF01728">
    <property type="entry name" value="FtsJ"/>
    <property type="match status" value="1"/>
</dbReference>
<feature type="compositionally biased region" description="Acidic residues" evidence="9">
    <location>
        <begin position="597"/>
        <end position="607"/>
    </location>
</feature>
<dbReference type="Pfam" id="PF07780">
    <property type="entry name" value="Spb1_C"/>
    <property type="match status" value="1"/>
</dbReference>
<feature type="region of interest" description="Disordered" evidence="9">
    <location>
        <begin position="852"/>
        <end position="874"/>
    </location>
</feature>
<dbReference type="RefSeq" id="XP_028473269.1">
    <property type="nucleotide sequence ID" value="XM_028618313.1"/>
</dbReference>
<reference evidence="13 14" key="1">
    <citation type="submission" date="2018-11" db="EMBL/GenBank/DDBJ databases">
        <title>Genome sequence of Apiotrichum porosum DSM 27194.</title>
        <authorList>
            <person name="Aliyu H."/>
            <person name="Gorte O."/>
            <person name="Ochsenreither K."/>
        </authorList>
    </citation>
    <scope>NUCLEOTIDE SEQUENCE [LARGE SCALE GENOMIC DNA]</scope>
    <source>
        <strain evidence="13 14">DSM 27194</strain>
    </source>
</reference>
<dbReference type="HAMAP" id="MF_01547">
    <property type="entry name" value="RNA_methyltr_E"/>
    <property type="match status" value="1"/>
</dbReference>